<feature type="domain" description="Carrier" evidence="1">
    <location>
        <begin position="516"/>
        <end position="591"/>
    </location>
</feature>
<keyword evidence="3" id="KW-1185">Reference proteome</keyword>
<dbReference type="NCBIfam" id="TIGR01733">
    <property type="entry name" value="AA-adenyl-dom"/>
    <property type="match status" value="1"/>
</dbReference>
<dbReference type="Pfam" id="PF00975">
    <property type="entry name" value="Thioesterase"/>
    <property type="match status" value="1"/>
</dbReference>
<dbReference type="PANTHER" id="PTHR45527:SF1">
    <property type="entry name" value="FATTY ACID SYNTHASE"/>
    <property type="match status" value="1"/>
</dbReference>
<dbReference type="InterPro" id="IPR000873">
    <property type="entry name" value="AMP-dep_synth/lig_dom"/>
</dbReference>
<proteinExistence type="predicted"/>
<dbReference type="Proteomes" id="UP001320119">
    <property type="component" value="Chromosome"/>
</dbReference>
<dbReference type="GO" id="GO:0043041">
    <property type="term" value="P:amino acid activation for nonribosomal peptide biosynthetic process"/>
    <property type="evidence" value="ECO:0007669"/>
    <property type="project" value="TreeGrafter"/>
</dbReference>
<dbReference type="SUPFAM" id="SSF53474">
    <property type="entry name" value="alpha/beta-Hydrolases"/>
    <property type="match status" value="1"/>
</dbReference>
<dbReference type="PANTHER" id="PTHR45527">
    <property type="entry name" value="NONRIBOSOMAL PEPTIDE SYNTHETASE"/>
    <property type="match status" value="1"/>
</dbReference>
<dbReference type="InterPro" id="IPR045851">
    <property type="entry name" value="AMP-bd_C_sf"/>
</dbReference>
<dbReference type="PROSITE" id="PS50075">
    <property type="entry name" value="CARRIER"/>
    <property type="match status" value="1"/>
</dbReference>
<dbReference type="InterPro" id="IPR036736">
    <property type="entry name" value="ACP-like_sf"/>
</dbReference>
<evidence type="ECO:0000259" key="1">
    <source>
        <dbReference type="PROSITE" id="PS50075"/>
    </source>
</evidence>
<dbReference type="InterPro" id="IPR020802">
    <property type="entry name" value="TesA-like"/>
</dbReference>
<name>A0AAN1WIB4_9GAMM</name>
<organism evidence="2 3">
    <name type="scientific">Marinagarivorans cellulosilyticus</name>
    <dbReference type="NCBI Taxonomy" id="2721545"/>
    <lineage>
        <taxon>Bacteria</taxon>
        <taxon>Pseudomonadati</taxon>
        <taxon>Pseudomonadota</taxon>
        <taxon>Gammaproteobacteria</taxon>
        <taxon>Cellvibrionales</taxon>
        <taxon>Cellvibrionaceae</taxon>
        <taxon>Marinagarivorans</taxon>
    </lineage>
</organism>
<dbReference type="InterPro" id="IPR010071">
    <property type="entry name" value="AA_adenyl_dom"/>
</dbReference>
<protein>
    <submittedName>
        <fullName evidence="2">Polyketide synthase PksJ</fullName>
    </submittedName>
</protein>
<dbReference type="InterPro" id="IPR020845">
    <property type="entry name" value="AMP-binding_CS"/>
</dbReference>
<dbReference type="AlphaFoldDB" id="A0AAN1WIB4"/>
<dbReference type="GO" id="GO:0005737">
    <property type="term" value="C:cytoplasm"/>
    <property type="evidence" value="ECO:0007669"/>
    <property type="project" value="TreeGrafter"/>
</dbReference>
<dbReference type="SUPFAM" id="SSF47336">
    <property type="entry name" value="ACP-like"/>
    <property type="match status" value="1"/>
</dbReference>
<dbReference type="RefSeq" id="WP_236982148.1">
    <property type="nucleotide sequence ID" value="NZ_AP023086.1"/>
</dbReference>
<dbReference type="SMART" id="SM00824">
    <property type="entry name" value="PKS_TE"/>
    <property type="match status" value="1"/>
</dbReference>
<dbReference type="Gene3D" id="2.30.38.10">
    <property type="entry name" value="Luciferase, Domain 3"/>
    <property type="match status" value="1"/>
</dbReference>
<dbReference type="PROSITE" id="PS00455">
    <property type="entry name" value="AMP_BINDING"/>
    <property type="match status" value="1"/>
</dbReference>
<dbReference type="Pfam" id="PF00501">
    <property type="entry name" value="AMP-binding"/>
    <property type="match status" value="1"/>
</dbReference>
<accession>A0AAN1WIB4</accession>
<dbReference type="Gene3D" id="3.40.50.1820">
    <property type="entry name" value="alpha/beta hydrolase"/>
    <property type="match status" value="1"/>
</dbReference>
<evidence type="ECO:0000313" key="3">
    <source>
        <dbReference type="Proteomes" id="UP001320119"/>
    </source>
</evidence>
<dbReference type="GO" id="GO:0044550">
    <property type="term" value="P:secondary metabolite biosynthetic process"/>
    <property type="evidence" value="ECO:0007669"/>
    <property type="project" value="TreeGrafter"/>
</dbReference>
<dbReference type="Gene3D" id="1.10.1200.10">
    <property type="entry name" value="ACP-like"/>
    <property type="match status" value="1"/>
</dbReference>
<dbReference type="SUPFAM" id="SSF56801">
    <property type="entry name" value="Acetyl-CoA synthetase-like"/>
    <property type="match status" value="1"/>
</dbReference>
<sequence length="854" mass="93251">MASFENLLKMYLSGERSFLDVVEYWANKNPGNKALSAIDGELSYAALMLRVNMISQRLTEFGISKSDLVAVSVDRTVNLLPLLLGIWSVGAAYVPVDPSYPYNRRKYIIKDSCVRLIVCDDISESFDGVASIKLLDLVGGADAGDLPCRVNDTQTLAYLIYTSGSTGEPKGVMVSCGNVANFLTSMRVQPGMTATDRLLATTTISFDIHVLELFLPLLTGGQVIIASSTEVRSLVDIQRLIDDCYITVMQATPATWRLVLSGDWSPALPLKILVGGEAFPSDLLPRMLACGDDVWNMYGPTETTVWSTCHKVSDSDAVPCIGLPIQNTVTFIVDSNNNLVPRGESGELLIGGEGVTLGYRGKQALTQERFISLPDLSDGVLYRTGDLVKADQQGCLHYINRLDNQIKIRGFRIEPGDIEGALGQYKELECAVVVVCTLSVGDERLVAFYTGAALDSQALRKHCGQLLPAHMVPQHFIYLKEFPKTDNQKINRKALQLQGADYLHEGVYAESDVNGAARDDRDRSVIAVWEIALGVGGIGIDDDFFDLGGHSLLAFPVVEAMSKATGLSYAPSDLFERPTVRSILNEVNGPQGAASVVKLNKGRDDATPIFCLCGVNIYLELATKFESNPVYGMFAQQEIALIGAANSDATIQVSIPALVEAYVDAILRQREFGEVILVGLSFGGILSVEVAKALEAKGVEVKATIMLDAYLPGCAQRTLRKTLIDACFRVKTRGVMASLRGAYKRCCRWLGKQSIAPYVISLEVNELARERMFDQISYGYRCQARSFSGDVLLIKATRTDFGLGFQASEDYDWNGLISGEVAICSVDADHTGMMKGEAIDSVYCHIKEYLDQRR</sequence>
<gene>
    <name evidence="2" type="ORF">MARGE09_P2261</name>
</gene>
<dbReference type="Pfam" id="PF00550">
    <property type="entry name" value="PP-binding"/>
    <property type="match status" value="1"/>
</dbReference>
<dbReference type="GO" id="GO:0031177">
    <property type="term" value="F:phosphopantetheine binding"/>
    <property type="evidence" value="ECO:0007669"/>
    <property type="project" value="TreeGrafter"/>
</dbReference>
<dbReference type="Gene3D" id="3.40.50.980">
    <property type="match status" value="2"/>
</dbReference>
<dbReference type="InterPro" id="IPR029058">
    <property type="entry name" value="AB_hydrolase_fold"/>
</dbReference>
<dbReference type="InterPro" id="IPR009081">
    <property type="entry name" value="PP-bd_ACP"/>
</dbReference>
<reference evidence="2 3" key="1">
    <citation type="journal article" date="2022" name="IScience">
        <title>An ultrasensitive nanofiber-based assay for enzymatic hydrolysis and deep-sea microbial degradation of cellulose.</title>
        <authorList>
            <person name="Tsudome M."/>
            <person name="Tachioka M."/>
            <person name="Miyazaki M."/>
            <person name="Uchimura K."/>
            <person name="Tsuda M."/>
            <person name="Takaki Y."/>
            <person name="Deguchi S."/>
        </authorList>
    </citation>
    <scope>NUCLEOTIDE SEQUENCE [LARGE SCALE GENOMIC DNA]</scope>
    <source>
        <strain evidence="2 3">GE09</strain>
    </source>
</reference>
<dbReference type="Gene3D" id="3.30.300.30">
    <property type="match status" value="1"/>
</dbReference>
<dbReference type="KEGG" id="marq:MARGE09_P2261"/>
<dbReference type="EMBL" id="AP023086">
    <property type="protein sequence ID" value="BCD98060.1"/>
    <property type="molecule type" value="Genomic_DNA"/>
</dbReference>
<dbReference type="InterPro" id="IPR001031">
    <property type="entry name" value="Thioesterase"/>
</dbReference>
<evidence type="ECO:0000313" key="2">
    <source>
        <dbReference type="EMBL" id="BCD98060.1"/>
    </source>
</evidence>